<dbReference type="InterPro" id="IPR000757">
    <property type="entry name" value="Beta-glucanase-like"/>
</dbReference>
<comment type="caution">
    <text evidence="3">The sequence shown here is derived from an EMBL/GenBank/DDBJ whole genome shotgun (WGS) entry which is preliminary data.</text>
</comment>
<evidence type="ECO:0000313" key="4">
    <source>
        <dbReference type="Proteomes" id="UP000237662"/>
    </source>
</evidence>
<evidence type="ECO:0000259" key="2">
    <source>
        <dbReference type="PROSITE" id="PS51762"/>
    </source>
</evidence>
<dbReference type="AlphaFoldDB" id="A0A2S6I1M6"/>
<sequence length="551" mass="59524">MKFQYLLLLFGLTLVACEQEEYAFGDLTAPSNLQIEANVAGQTADTPDGDGSGMVTFVATADDAITYKFIFSDGTEEVAPSGRLTKRFTQVGVNTYLVTVVASGTAGIATTGSTEVTVESTFSDAEALALLTGDGTKTWYWAADEPGHLGVGQNDGDATANYFANYYQAAPFEKVGNTCMYEDELVFSRQGENLYYELNNFGATFFNVDFLGVAGGSGGEDACLPYEVQEDAQLVALSPSESVVAANGIPGQTRGTLLNFTEGGFMSYYVGNSTYEILSLTENRLVVRVVMGGNNALAWYHIFTSEKPVQGGGGGGTEEPEFNNLVWADEFDGNVLADTSWSYDTGTGNNGWGNNESQFYTDRPENVRVADGLLTITAQRENFSGSDFTSGRIVTQDKFEFTYGRIDIRAKLPSGGGTWPALWMLGANFDTVGWPACGEIDMMEHVGNEPERVLSALHFPGNSGGNAVTSSTTVETAETEFHVYTTIWTENTIRFLVDDEVYHTFDNNAGIPFNHDFFLIFNVAVGGTLGGAIDPAFSSSSMEVDYVRVYQ</sequence>
<evidence type="ECO:0000313" key="3">
    <source>
        <dbReference type="EMBL" id="PPK85060.1"/>
    </source>
</evidence>
<comment type="similarity">
    <text evidence="1">Belongs to the glycosyl hydrolase 16 family.</text>
</comment>
<dbReference type="Proteomes" id="UP000237662">
    <property type="component" value="Unassembled WGS sequence"/>
</dbReference>
<dbReference type="CDD" id="cd00146">
    <property type="entry name" value="PKD"/>
    <property type="match status" value="1"/>
</dbReference>
<dbReference type="InterPro" id="IPR050546">
    <property type="entry name" value="Glycosyl_Hydrlase_16"/>
</dbReference>
<dbReference type="PANTHER" id="PTHR10963">
    <property type="entry name" value="GLYCOSYL HYDROLASE-RELATED"/>
    <property type="match status" value="1"/>
</dbReference>
<dbReference type="PANTHER" id="PTHR10963:SF55">
    <property type="entry name" value="GLYCOSIDE HYDROLASE FAMILY 16 PROTEIN"/>
    <property type="match status" value="1"/>
</dbReference>
<dbReference type="GO" id="GO:0004553">
    <property type="term" value="F:hydrolase activity, hydrolyzing O-glycosyl compounds"/>
    <property type="evidence" value="ECO:0007669"/>
    <property type="project" value="InterPro"/>
</dbReference>
<dbReference type="PROSITE" id="PS51257">
    <property type="entry name" value="PROKAR_LIPOPROTEIN"/>
    <property type="match status" value="1"/>
</dbReference>
<dbReference type="SUPFAM" id="SSF49899">
    <property type="entry name" value="Concanavalin A-like lectins/glucanases"/>
    <property type="match status" value="1"/>
</dbReference>
<name>A0A2S6I1M6_9BACT</name>
<keyword evidence="4" id="KW-1185">Reference proteome</keyword>
<dbReference type="InterPro" id="IPR013320">
    <property type="entry name" value="ConA-like_dom_sf"/>
</dbReference>
<feature type="domain" description="GH16" evidence="2">
    <location>
        <begin position="320"/>
        <end position="551"/>
    </location>
</feature>
<dbReference type="OrthoDB" id="9809583at2"/>
<dbReference type="Pfam" id="PF00722">
    <property type="entry name" value="Glyco_hydro_16"/>
    <property type="match status" value="1"/>
</dbReference>
<dbReference type="GO" id="GO:0005975">
    <property type="term" value="P:carbohydrate metabolic process"/>
    <property type="evidence" value="ECO:0007669"/>
    <property type="project" value="InterPro"/>
</dbReference>
<dbReference type="CDD" id="cd08023">
    <property type="entry name" value="GH16_laminarinase_like"/>
    <property type="match status" value="1"/>
</dbReference>
<dbReference type="Gene3D" id="2.60.120.200">
    <property type="match status" value="1"/>
</dbReference>
<accession>A0A2S6I1M6</accession>
<organism evidence="3 4">
    <name type="scientific">Neolewinella xylanilytica</name>
    <dbReference type="NCBI Taxonomy" id="1514080"/>
    <lineage>
        <taxon>Bacteria</taxon>
        <taxon>Pseudomonadati</taxon>
        <taxon>Bacteroidota</taxon>
        <taxon>Saprospiria</taxon>
        <taxon>Saprospirales</taxon>
        <taxon>Lewinellaceae</taxon>
        <taxon>Neolewinella</taxon>
    </lineage>
</organism>
<proteinExistence type="inferred from homology"/>
<dbReference type="PROSITE" id="PS51762">
    <property type="entry name" value="GH16_2"/>
    <property type="match status" value="1"/>
</dbReference>
<dbReference type="EMBL" id="PTJC01000006">
    <property type="protein sequence ID" value="PPK85060.1"/>
    <property type="molecule type" value="Genomic_DNA"/>
</dbReference>
<dbReference type="RefSeq" id="WP_104419579.1">
    <property type="nucleotide sequence ID" value="NZ_PTJC01000006.1"/>
</dbReference>
<reference evidence="3 4" key="1">
    <citation type="submission" date="2018-02" db="EMBL/GenBank/DDBJ databases">
        <title>Genomic Encyclopedia of Archaeal and Bacterial Type Strains, Phase II (KMG-II): from individual species to whole genera.</title>
        <authorList>
            <person name="Goeker M."/>
        </authorList>
    </citation>
    <scope>NUCLEOTIDE SEQUENCE [LARGE SCALE GENOMIC DNA]</scope>
    <source>
        <strain evidence="3 4">DSM 29526</strain>
    </source>
</reference>
<keyword evidence="3" id="KW-0378">Hydrolase</keyword>
<gene>
    <name evidence="3" type="ORF">CLV84_1950</name>
</gene>
<protein>
    <submittedName>
        <fullName evidence="3">Glycosyl hydrolase family 16</fullName>
    </submittedName>
</protein>
<evidence type="ECO:0000256" key="1">
    <source>
        <dbReference type="ARBA" id="ARBA00006865"/>
    </source>
</evidence>